<dbReference type="Pfam" id="PF09579">
    <property type="entry name" value="Spore_YtfJ"/>
    <property type="match status" value="1"/>
</dbReference>
<protein>
    <submittedName>
        <fullName evidence="2">GerW family sporulation protein</fullName>
    </submittedName>
</protein>
<evidence type="ECO:0000313" key="3">
    <source>
        <dbReference type="Proteomes" id="UP000886886"/>
    </source>
</evidence>
<reference evidence="2" key="2">
    <citation type="journal article" date="2021" name="PeerJ">
        <title>Extensive microbial diversity within the chicken gut microbiome revealed by metagenomics and culture.</title>
        <authorList>
            <person name="Gilroy R."/>
            <person name="Ravi A."/>
            <person name="Getino M."/>
            <person name="Pursley I."/>
            <person name="Horton D.L."/>
            <person name="Alikhan N.F."/>
            <person name="Baker D."/>
            <person name="Gharbi K."/>
            <person name="Hall N."/>
            <person name="Watson M."/>
            <person name="Adriaenssens E.M."/>
            <person name="Foster-Nyarko E."/>
            <person name="Jarju S."/>
            <person name="Secka A."/>
            <person name="Antonio M."/>
            <person name="Oren A."/>
            <person name="Chaudhuri R.R."/>
            <person name="La Ragione R."/>
            <person name="Hildebrand F."/>
            <person name="Pallen M.J."/>
        </authorList>
    </citation>
    <scope>NUCLEOTIDE SEQUENCE</scope>
    <source>
        <strain evidence="2">ChiSjej3B21-11622</strain>
    </source>
</reference>
<proteinExistence type="predicted"/>
<feature type="region of interest" description="Disordered" evidence="1">
    <location>
        <begin position="110"/>
        <end position="130"/>
    </location>
</feature>
<evidence type="ECO:0000256" key="1">
    <source>
        <dbReference type="SAM" id="MobiDB-lite"/>
    </source>
</evidence>
<organism evidence="2 3">
    <name type="scientific">Candidatus Limivivens merdigallinarum</name>
    <dbReference type="NCBI Taxonomy" id="2840859"/>
    <lineage>
        <taxon>Bacteria</taxon>
        <taxon>Bacillati</taxon>
        <taxon>Bacillota</taxon>
        <taxon>Clostridia</taxon>
        <taxon>Lachnospirales</taxon>
        <taxon>Lachnospiraceae</taxon>
        <taxon>Lachnospiraceae incertae sedis</taxon>
        <taxon>Candidatus Limivivens</taxon>
    </lineage>
</organism>
<evidence type="ECO:0000313" key="2">
    <source>
        <dbReference type="EMBL" id="HIQ96786.1"/>
    </source>
</evidence>
<comment type="caution">
    <text evidence="2">The sequence shown here is derived from an EMBL/GenBank/DDBJ whole genome shotgun (WGS) entry which is preliminary data.</text>
</comment>
<dbReference type="InterPro" id="IPR014229">
    <property type="entry name" value="Spore_YtfJ"/>
</dbReference>
<dbReference type="Proteomes" id="UP000886886">
    <property type="component" value="Unassembled WGS sequence"/>
</dbReference>
<reference evidence="2" key="1">
    <citation type="submission" date="2020-10" db="EMBL/GenBank/DDBJ databases">
        <authorList>
            <person name="Gilroy R."/>
        </authorList>
    </citation>
    <scope>NUCLEOTIDE SEQUENCE</scope>
    <source>
        <strain evidence="2">ChiSjej3B21-11622</strain>
    </source>
</reference>
<accession>A0A9D1D0S3</accession>
<dbReference type="EMBL" id="DVFT01000139">
    <property type="protein sequence ID" value="HIQ96786.1"/>
    <property type="molecule type" value="Genomic_DNA"/>
</dbReference>
<sequence length="130" mass="13545">MATDNKNSFQTTVDSLFKGMDSFITTKTVVGDAITLGDTIILPLVDVTFGVAATAKNDNGKNGGGGGMGGKMTPSAVLVIKDGNAKLVNIKNQDSMTKILDMVPDFVNRFTAQPAGEKETSDPSAEGETE</sequence>
<dbReference type="AlphaFoldDB" id="A0A9D1D0S3"/>
<name>A0A9D1D0S3_9FIRM</name>
<dbReference type="PANTHER" id="PTHR39162:SF1">
    <property type="entry name" value="SPORULATION PROTEIN YTFJ"/>
    <property type="match status" value="1"/>
</dbReference>
<dbReference type="PANTHER" id="PTHR39162">
    <property type="entry name" value="GLL3345 PROTEIN"/>
    <property type="match status" value="1"/>
</dbReference>
<gene>
    <name evidence="2" type="ORF">IAB26_09505</name>
</gene>